<evidence type="ECO:0000313" key="3">
    <source>
        <dbReference type="Proteomes" id="UP000504608"/>
    </source>
</evidence>
<organism evidence="3 4">
    <name type="scientific">Cucurbita maxima</name>
    <name type="common">Pumpkin</name>
    <name type="synonym">Winter squash</name>
    <dbReference type="NCBI Taxonomy" id="3661"/>
    <lineage>
        <taxon>Eukaryota</taxon>
        <taxon>Viridiplantae</taxon>
        <taxon>Streptophyta</taxon>
        <taxon>Embryophyta</taxon>
        <taxon>Tracheophyta</taxon>
        <taxon>Spermatophyta</taxon>
        <taxon>Magnoliopsida</taxon>
        <taxon>eudicotyledons</taxon>
        <taxon>Gunneridae</taxon>
        <taxon>Pentapetalae</taxon>
        <taxon>rosids</taxon>
        <taxon>fabids</taxon>
        <taxon>Cucurbitales</taxon>
        <taxon>Cucurbitaceae</taxon>
        <taxon>Cucurbiteae</taxon>
        <taxon>Cucurbita</taxon>
    </lineage>
</organism>
<dbReference type="AlphaFoldDB" id="A0A6J1JIT3"/>
<keyword evidence="3" id="KW-1185">Reference proteome</keyword>
<dbReference type="InterPro" id="IPR047252">
    <property type="entry name" value="TP53BP1-like"/>
</dbReference>
<dbReference type="GO" id="GO:0045944">
    <property type="term" value="P:positive regulation of transcription by RNA polymerase II"/>
    <property type="evidence" value="ECO:0007669"/>
    <property type="project" value="TreeGrafter"/>
</dbReference>
<reference evidence="4" key="1">
    <citation type="submission" date="2025-08" db="UniProtKB">
        <authorList>
            <consortium name="RefSeq"/>
        </authorList>
    </citation>
    <scope>IDENTIFICATION</scope>
    <source>
        <tissue evidence="4">Young leaves</tissue>
    </source>
</reference>
<dbReference type="CDD" id="cd17724">
    <property type="entry name" value="BRCT_p53bp1_rpt2"/>
    <property type="match status" value="1"/>
</dbReference>
<evidence type="ECO:0000313" key="4">
    <source>
        <dbReference type="RefSeq" id="XP_022990462.1"/>
    </source>
</evidence>
<feature type="chain" id="PRO_5026890083" evidence="1">
    <location>
        <begin position="27"/>
        <end position="1102"/>
    </location>
</feature>
<keyword evidence="1" id="KW-0732">Signal</keyword>
<proteinExistence type="predicted"/>
<dbReference type="PANTHER" id="PTHR15321:SF3">
    <property type="entry name" value="TP53-BINDING PROTEIN 1"/>
    <property type="match status" value="1"/>
</dbReference>
<dbReference type="InterPro" id="IPR001357">
    <property type="entry name" value="BRCT_dom"/>
</dbReference>
<feature type="domain" description="BRCT" evidence="2">
    <location>
        <begin position="980"/>
        <end position="1080"/>
    </location>
</feature>
<dbReference type="Proteomes" id="UP000504608">
    <property type="component" value="Unplaced"/>
</dbReference>
<feature type="domain" description="BRCT" evidence="2">
    <location>
        <begin position="859"/>
        <end position="962"/>
    </location>
</feature>
<dbReference type="InterPro" id="IPR047250">
    <property type="entry name" value="BRCT_p53bp1-like_rpt2"/>
</dbReference>
<dbReference type="SUPFAM" id="SSF52113">
    <property type="entry name" value="BRCT domain"/>
    <property type="match status" value="2"/>
</dbReference>
<protein>
    <submittedName>
        <fullName evidence="4">Uncharacterized protein LOC111487312</fullName>
    </submittedName>
</protein>
<dbReference type="GO" id="GO:0042393">
    <property type="term" value="F:histone binding"/>
    <property type="evidence" value="ECO:0007669"/>
    <property type="project" value="TreeGrafter"/>
</dbReference>
<gene>
    <name evidence="4" type="primary">LOC111487312</name>
</gene>
<dbReference type="OrthoDB" id="646980at2759"/>
<accession>A0A6J1JIT3</accession>
<dbReference type="Gene3D" id="3.40.50.10190">
    <property type="entry name" value="BRCT domain"/>
    <property type="match status" value="2"/>
</dbReference>
<dbReference type="Pfam" id="PF18428">
    <property type="entry name" value="BRCT_3"/>
    <property type="match status" value="1"/>
</dbReference>
<dbReference type="GO" id="GO:0000077">
    <property type="term" value="P:DNA damage checkpoint signaling"/>
    <property type="evidence" value="ECO:0007669"/>
    <property type="project" value="TreeGrafter"/>
</dbReference>
<dbReference type="GeneID" id="111487312"/>
<sequence>MPATSKFILAPVLCLSILSLRRRSLSDIDFHGGLSDFSVDLFLNVRMETLELRPPQFSEDLAWLPCWLQHNQATPSNEQEIECNYESAIKECGHGIINNLEDANLYPRDGGCNDFHLFLSGQDSIPESVAISSNNALHFHLHLSSYGGSECTPTQDLDGSHELLECNKVQSTNMFEASLNPRVNISFRKGINAGVANLSPHSCNRDIVDNVVCKSVTNTEDNVNRWREKSDVGCLKNAEVNNAIELSVVASEALVIHDLLKAELDFEAVSVESVLEVSIRVKQARIELLESAYESLNEEVDLSDSLSDLDDLLLRDAFDDVGFPRGILSSDGCETICSDVQDTPVNENQFTHGSQCNSIDMPSQPNILGNGLSLQQSEENLVVPRPEGLLSQHLSCNIHNQLPDHDVLGSASPNYCKYGSMSQQSAQNESDEFVVNQKTVSSVVNTNLCMNHAEESSNLHECNTVSAKNDEQAAFLTPDRFKSRWLGGWSGKEEDVSEQLRQNVDGKIIPSMFVNETSSLSESADIAPDENSCVQRCESKFLVASQSSVPFGHLDENGDEGLLVAEDVVKCSLSLVDPLCSFVPCSISVDTDCTGQNLNEGKDCTKECLGTFVDVGGSRPSIQRQLTSLKTYSTILPTHGNLEGGLDNDYSHNLRGNMRLLSSDSRLDCTIISCKRISMETSPSQPAKSRNMEIVEESQTDTDHSLVEEIAELKSISDEVAGDGSEFLVQSVKKRKTRDILSQSLQVSKSIMKKSRLKKDHMQISGTETISDPQKVENTMKMQYESKNPLEPYMLMQKRVRFLEANDQPQENSNLQKVHPSKNYSTLRTGKRWKLSNQCVVSSHRDGKGHLKSPYCRSGKKLIFQGIQFLVTGFSSRKEKDIDALLWNNGGIVLPDIPCPGSRRKKMSKSNCKEPPVILSLKKLQTTKFLYGCAVNALIVNVSWVTDSIAAGSMLPPWKYMIIPNQADCTQIGRSVRHGSRRYIFENVGVMLHGKQGFCTKLTNVLKHGGGQVFKTLQWLLKSLNREKFSVGVIVVEDEYKASRHLKQCASEQGIPLMSTKWVIKSLHLGELLPLTDKNRPSSVQSIKTANIPAFRETSVEL</sequence>
<name>A0A6J1JIT3_CUCMA</name>
<dbReference type="RefSeq" id="XP_022990462.1">
    <property type="nucleotide sequence ID" value="XM_023134694.1"/>
</dbReference>
<feature type="signal peptide" evidence="1">
    <location>
        <begin position="1"/>
        <end position="26"/>
    </location>
</feature>
<dbReference type="GO" id="GO:0005634">
    <property type="term" value="C:nucleus"/>
    <property type="evidence" value="ECO:0007669"/>
    <property type="project" value="TreeGrafter"/>
</dbReference>
<dbReference type="KEGG" id="cmax:111487312"/>
<dbReference type="PROSITE" id="PS50172">
    <property type="entry name" value="BRCT"/>
    <property type="match status" value="2"/>
</dbReference>
<dbReference type="InterPro" id="IPR036420">
    <property type="entry name" value="BRCT_dom_sf"/>
</dbReference>
<evidence type="ECO:0000259" key="2">
    <source>
        <dbReference type="PROSITE" id="PS50172"/>
    </source>
</evidence>
<dbReference type="SMART" id="SM00292">
    <property type="entry name" value="BRCT"/>
    <property type="match status" value="2"/>
</dbReference>
<dbReference type="PANTHER" id="PTHR15321">
    <property type="entry name" value="TUMOR SUPPRESSOR P53-BINDING PROTEIN 1"/>
    <property type="match status" value="1"/>
</dbReference>
<evidence type="ECO:0000256" key="1">
    <source>
        <dbReference type="SAM" id="SignalP"/>
    </source>
</evidence>